<feature type="transmembrane region" description="Helical" evidence="1">
    <location>
        <begin position="12"/>
        <end position="32"/>
    </location>
</feature>
<name>A0ABZ2PDI0_9NOCA</name>
<evidence type="ECO:0008006" key="4">
    <source>
        <dbReference type="Google" id="ProtNLM"/>
    </source>
</evidence>
<evidence type="ECO:0000313" key="3">
    <source>
        <dbReference type="Proteomes" id="UP001432000"/>
    </source>
</evidence>
<dbReference type="EMBL" id="CP147846">
    <property type="protein sequence ID" value="WXG67000.1"/>
    <property type="molecule type" value="Genomic_DNA"/>
</dbReference>
<evidence type="ECO:0000256" key="1">
    <source>
        <dbReference type="SAM" id="Phobius"/>
    </source>
</evidence>
<dbReference type="Proteomes" id="UP001432000">
    <property type="component" value="Chromosome"/>
</dbReference>
<reference evidence="2 3" key="1">
    <citation type="submission" date="2024-03" db="EMBL/GenBank/DDBJ databases">
        <title>Natural products discovery in diverse microorganisms through a two-stage MS feature dereplication strategy.</title>
        <authorList>
            <person name="Zhang R."/>
        </authorList>
    </citation>
    <scope>NUCLEOTIDE SEQUENCE [LARGE SCALE GENOMIC DNA]</scope>
    <source>
        <strain evidence="2 3">18930</strain>
    </source>
</reference>
<sequence>MSDSPVLFAEPGARWSALAWGPAFCSIVLVVELLTGPVVHWFALALFALLLVGFTYVQISAARRHVSVELTSSYLRQGTETVELDDIDVVLPPADYSDGDYEPRKWETARVLGELSGVPRRRHGIGIRLVGGALVQAWAKDDDGLREALGEVLVSRE</sequence>
<gene>
    <name evidence="2" type="ORF">WDS16_17250</name>
</gene>
<dbReference type="RefSeq" id="WP_338886425.1">
    <property type="nucleotide sequence ID" value="NZ_CP147846.1"/>
</dbReference>
<protein>
    <recommendedName>
        <fullName evidence="4">DUF3093 domain-containing protein</fullName>
    </recommendedName>
</protein>
<evidence type="ECO:0000313" key="2">
    <source>
        <dbReference type="EMBL" id="WXG67000.1"/>
    </source>
</evidence>
<proteinExistence type="predicted"/>
<keyword evidence="1" id="KW-0812">Transmembrane</keyword>
<feature type="transmembrane region" description="Helical" evidence="1">
    <location>
        <begin position="38"/>
        <end position="57"/>
    </location>
</feature>
<keyword evidence="1" id="KW-0472">Membrane</keyword>
<accession>A0ABZ2PDI0</accession>
<organism evidence="2 3">
    <name type="scientific">Rhodococcus sovatensis</name>
    <dbReference type="NCBI Taxonomy" id="1805840"/>
    <lineage>
        <taxon>Bacteria</taxon>
        <taxon>Bacillati</taxon>
        <taxon>Actinomycetota</taxon>
        <taxon>Actinomycetes</taxon>
        <taxon>Mycobacteriales</taxon>
        <taxon>Nocardiaceae</taxon>
        <taxon>Rhodococcus</taxon>
    </lineage>
</organism>
<keyword evidence="1" id="KW-1133">Transmembrane helix</keyword>
<keyword evidence="3" id="KW-1185">Reference proteome</keyword>